<dbReference type="Pfam" id="PF13692">
    <property type="entry name" value="Glyco_trans_1_4"/>
    <property type="match status" value="1"/>
</dbReference>
<protein>
    <recommendedName>
        <fullName evidence="1">D-inositol 3-phosphate glycosyltransferase</fullName>
    </recommendedName>
</protein>
<keyword evidence="3 5" id="KW-0808">Transferase</keyword>
<organism evidence="5 6">
    <name type="scientific">Kytococcus aerolatus</name>
    <dbReference type="NCBI Taxonomy" id="592308"/>
    <lineage>
        <taxon>Bacteria</taxon>
        <taxon>Bacillati</taxon>
        <taxon>Actinomycetota</taxon>
        <taxon>Actinomycetes</taxon>
        <taxon>Micrococcales</taxon>
        <taxon>Kytococcaceae</taxon>
        <taxon>Kytococcus</taxon>
    </lineage>
</organism>
<evidence type="ECO:0000313" key="5">
    <source>
        <dbReference type="EMBL" id="SNC65325.1"/>
    </source>
</evidence>
<dbReference type="Pfam" id="PF13579">
    <property type="entry name" value="Glyco_trans_4_4"/>
    <property type="match status" value="1"/>
</dbReference>
<dbReference type="RefSeq" id="WP_088818155.1">
    <property type="nucleotide sequence ID" value="NZ_FYEZ01000001.1"/>
</dbReference>
<evidence type="ECO:0000256" key="1">
    <source>
        <dbReference type="ARBA" id="ARBA00021292"/>
    </source>
</evidence>
<dbReference type="AlphaFoldDB" id="A0A212TH71"/>
<gene>
    <name evidence="5" type="ORF">SAMN05445756_1300</name>
</gene>
<dbReference type="InterPro" id="IPR028098">
    <property type="entry name" value="Glyco_trans_4-like_N"/>
</dbReference>
<dbReference type="Proteomes" id="UP000198122">
    <property type="component" value="Unassembled WGS sequence"/>
</dbReference>
<keyword evidence="6" id="KW-1185">Reference proteome</keyword>
<dbReference type="InterPro" id="IPR050194">
    <property type="entry name" value="Glycosyltransferase_grp1"/>
</dbReference>
<dbReference type="GO" id="GO:1901137">
    <property type="term" value="P:carbohydrate derivative biosynthetic process"/>
    <property type="evidence" value="ECO:0007669"/>
    <property type="project" value="UniProtKB-ARBA"/>
</dbReference>
<accession>A0A212TH71</accession>
<reference evidence="5 6" key="1">
    <citation type="submission" date="2017-06" db="EMBL/GenBank/DDBJ databases">
        <authorList>
            <person name="Kim H.J."/>
            <person name="Triplett B.A."/>
        </authorList>
    </citation>
    <scope>NUCLEOTIDE SEQUENCE [LARGE SCALE GENOMIC DNA]</scope>
    <source>
        <strain evidence="5 6">DSM 22179</strain>
    </source>
</reference>
<dbReference type="SUPFAM" id="SSF53756">
    <property type="entry name" value="UDP-Glycosyltransferase/glycogen phosphorylase"/>
    <property type="match status" value="1"/>
</dbReference>
<dbReference type="GO" id="GO:0016757">
    <property type="term" value="F:glycosyltransferase activity"/>
    <property type="evidence" value="ECO:0007669"/>
    <property type="project" value="UniProtKB-KW"/>
</dbReference>
<evidence type="ECO:0000313" key="6">
    <source>
        <dbReference type="Proteomes" id="UP000198122"/>
    </source>
</evidence>
<proteinExistence type="predicted"/>
<evidence type="ECO:0000259" key="4">
    <source>
        <dbReference type="Pfam" id="PF13579"/>
    </source>
</evidence>
<feature type="domain" description="Glycosyltransferase subfamily 4-like N-terminal" evidence="4">
    <location>
        <begin position="184"/>
        <end position="356"/>
    </location>
</feature>
<evidence type="ECO:0000256" key="2">
    <source>
        <dbReference type="ARBA" id="ARBA00022676"/>
    </source>
</evidence>
<dbReference type="OrthoDB" id="509705at2"/>
<sequence>MARLALSVARRHLATDPRKLLSVALRAAPTPVAGSVGRILPAQSPLRALALDAAGQNARARETVERLATESPADGLPAVLRVAAILHLPTARRIAVERLDDHPAARTARALSLVDAGERGAAVELLAGLTERGAASLRERVLGELAALRARPWEEERPAPTVLAATPRSVLHVVTNSLPWTQAGYTLRTRGLTVAQSRLGWSPQVVTRPGFPVDSGALPRWAEHPVDGVPHHLLLPPSLPLRDDELLALHVEELTRLVQRLRPAVLHAHSRFTNAQAALTVGRRLGIPVVYEVRGFLEETWVSRGGDPGAEHRHLARAAETACMAAADAVTTLSETMRQEIIGRGVDPARVHLLGNAAPREEITAGRAPATLERARAHREALGIGPDEVVAGTVTTLNDYEGTALLVDAFAAHCRNRPEAPGHLVVVGGGPALSPLQAQRAGLPAGVAERIHLVGRVPHAEVPGWNAVLDLFCVPRLDTPVTRLVTPLKPLSAMFARSVVLVADLPPLAELVAGGRGATVAPDPAAWTRALDEWMLPDATTRARREATAAAGARWAEEEATWEVVAARSVELYDSLTGG</sequence>
<name>A0A212TH71_9MICO</name>
<evidence type="ECO:0000256" key="3">
    <source>
        <dbReference type="ARBA" id="ARBA00022679"/>
    </source>
</evidence>
<keyword evidence="2" id="KW-0328">Glycosyltransferase</keyword>
<dbReference type="Gene3D" id="3.40.50.2000">
    <property type="entry name" value="Glycogen Phosphorylase B"/>
    <property type="match status" value="2"/>
</dbReference>
<dbReference type="CDD" id="cd03801">
    <property type="entry name" value="GT4_PimA-like"/>
    <property type="match status" value="1"/>
</dbReference>
<dbReference type="EMBL" id="FYEZ01000001">
    <property type="protein sequence ID" value="SNC65325.1"/>
    <property type="molecule type" value="Genomic_DNA"/>
</dbReference>
<dbReference type="PANTHER" id="PTHR45947:SF3">
    <property type="entry name" value="SULFOQUINOVOSYL TRANSFERASE SQD2"/>
    <property type="match status" value="1"/>
</dbReference>
<dbReference type="PANTHER" id="PTHR45947">
    <property type="entry name" value="SULFOQUINOVOSYL TRANSFERASE SQD2"/>
    <property type="match status" value="1"/>
</dbReference>